<comment type="caution">
    <text evidence="2">The sequence shown here is derived from an EMBL/GenBank/DDBJ whole genome shotgun (WGS) entry which is preliminary data.</text>
</comment>
<proteinExistence type="predicted"/>
<organism evidence="2 3">
    <name type="scientific">Phytoactinopolyspora alkaliphila</name>
    <dbReference type="NCBI Taxonomy" id="1783498"/>
    <lineage>
        <taxon>Bacteria</taxon>
        <taxon>Bacillati</taxon>
        <taxon>Actinomycetota</taxon>
        <taxon>Actinomycetes</taxon>
        <taxon>Jiangellales</taxon>
        <taxon>Jiangellaceae</taxon>
        <taxon>Phytoactinopolyspora</taxon>
    </lineage>
</organism>
<dbReference type="PROSITE" id="PS51459">
    <property type="entry name" value="FIDO"/>
    <property type="match status" value="1"/>
</dbReference>
<protein>
    <submittedName>
        <fullName evidence="2">Type II toxin-antitoxin system death-on-curing family toxin</fullName>
    </submittedName>
</protein>
<dbReference type="GO" id="GO:0016301">
    <property type="term" value="F:kinase activity"/>
    <property type="evidence" value="ECO:0007669"/>
    <property type="project" value="InterPro"/>
</dbReference>
<dbReference type="AlphaFoldDB" id="A0A6N9YUR6"/>
<evidence type="ECO:0000313" key="2">
    <source>
        <dbReference type="EMBL" id="NED98539.1"/>
    </source>
</evidence>
<gene>
    <name evidence="2" type="ORF">G1H11_24905</name>
</gene>
<accession>A0A6N9YUR6</accession>
<keyword evidence="3" id="KW-1185">Reference proteome</keyword>
<evidence type="ECO:0000259" key="1">
    <source>
        <dbReference type="PROSITE" id="PS51459"/>
    </source>
</evidence>
<dbReference type="SUPFAM" id="SSF140931">
    <property type="entry name" value="Fic-like"/>
    <property type="match status" value="1"/>
</dbReference>
<reference evidence="2 3" key="1">
    <citation type="submission" date="2020-02" db="EMBL/GenBank/DDBJ databases">
        <authorList>
            <person name="Li X.-J."/>
            <person name="Feng X.-M."/>
        </authorList>
    </citation>
    <scope>NUCLEOTIDE SEQUENCE [LARGE SCALE GENOMIC DNA]</scope>
    <source>
        <strain evidence="2 3">CGMCC 4.7225</strain>
    </source>
</reference>
<dbReference type="Proteomes" id="UP000469185">
    <property type="component" value="Unassembled WGS sequence"/>
</dbReference>
<dbReference type="PANTHER" id="PTHR39426">
    <property type="entry name" value="HOMOLOGY TO DEATH-ON-CURING PROTEIN OF PHAGE P1"/>
    <property type="match status" value="1"/>
</dbReference>
<feature type="domain" description="Fido" evidence="1">
    <location>
        <begin position="5"/>
        <end position="122"/>
    </location>
</feature>
<evidence type="ECO:0000313" key="3">
    <source>
        <dbReference type="Proteomes" id="UP000469185"/>
    </source>
</evidence>
<dbReference type="Gene3D" id="1.20.120.1870">
    <property type="entry name" value="Fic/DOC protein, Fido domain"/>
    <property type="match status" value="1"/>
</dbReference>
<dbReference type="RefSeq" id="WP_163821414.1">
    <property type="nucleotide sequence ID" value="NZ_JAAGOB010000029.1"/>
</dbReference>
<dbReference type="InterPro" id="IPR006440">
    <property type="entry name" value="Doc"/>
</dbReference>
<dbReference type="PANTHER" id="PTHR39426:SF1">
    <property type="entry name" value="HOMOLOGY TO DEATH-ON-CURING PROTEIN OF PHAGE P1"/>
    <property type="match status" value="1"/>
</dbReference>
<name>A0A6N9YUR6_9ACTN</name>
<dbReference type="InterPro" id="IPR036597">
    <property type="entry name" value="Fido-like_dom_sf"/>
</dbReference>
<dbReference type="NCBIfam" id="TIGR01550">
    <property type="entry name" value="DOC_P1"/>
    <property type="match status" value="1"/>
</dbReference>
<dbReference type="InterPro" id="IPR053737">
    <property type="entry name" value="Type_II_TA_Toxin"/>
</dbReference>
<dbReference type="InterPro" id="IPR003812">
    <property type="entry name" value="Fido"/>
</dbReference>
<dbReference type="EMBL" id="JAAGOB010000029">
    <property type="protein sequence ID" value="NED98539.1"/>
    <property type="molecule type" value="Genomic_DNA"/>
</dbReference>
<dbReference type="Pfam" id="PF02661">
    <property type="entry name" value="Fic"/>
    <property type="match status" value="1"/>
</dbReference>
<sequence length="125" mass="13690">MTEFLTAEDLLVIAMNATGTQPLVRDHGLLESAAARPQASVFGSDAYPDLWVKAAALGHSLIRNHPLLDGNKRLGWVAMRTFLELNDVPPLRADVDRAEQFVLDIASGELDEVTEIARQLRALAE</sequence>